<gene>
    <name evidence="1" type="ORF">M409DRAFT_56886</name>
</gene>
<sequence>MPHHLLEVVTQGNLQLEKRRPEVEECMQYLKNRPNRQPGIYMLELVHETTKEAPSIRILERILQIATDYVELRDHDAARRIDEYMKIKEPTAETTRNVYRGRRAYMERPEAQVPNFYQLKDHFNDQLKNTMESP</sequence>
<name>A0A6A6CDB1_ZASCE</name>
<keyword evidence="2" id="KW-1185">Reference proteome</keyword>
<protein>
    <submittedName>
        <fullName evidence="1">Uncharacterized protein</fullName>
    </submittedName>
</protein>
<proteinExistence type="predicted"/>
<accession>A0A6A6CDB1</accession>
<dbReference type="GeneID" id="54566707"/>
<dbReference type="RefSeq" id="XP_033665079.1">
    <property type="nucleotide sequence ID" value="XM_033813435.1"/>
</dbReference>
<evidence type="ECO:0000313" key="1">
    <source>
        <dbReference type="EMBL" id="KAF2164190.1"/>
    </source>
</evidence>
<dbReference type="AlphaFoldDB" id="A0A6A6CDB1"/>
<reference evidence="1" key="1">
    <citation type="journal article" date="2020" name="Stud. Mycol.">
        <title>101 Dothideomycetes genomes: a test case for predicting lifestyles and emergence of pathogens.</title>
        <authorList>
            <person name="Haridas S."/>
            <person name="Albert R."/>
            <person name="Binder M."/>
            <person name="Bloem J."/>
            <person name="Labutti K."/>
            <person name="Salamov A."/>
            <person name="Andreopoulos B."/>
            <person name="Baker S."/>
            <person name="Barry K."/>
            <person name="Bills G."/>
            <person name="Bluhm B."/>
            <person name="Cannon C."/>
            <person name="Castanera R."/>
            <person name="Culley D."/>
            <person name="Daum C."/>
            <person name="Ezra D."/>
            <person name="Gonzalez J."/>
            <person name="Henrissat B."/>
            <person name="Kuo A."/>
            <person name="Liang C."/>
            <person name="Lipzen A."/>
            <person name="Lutzoni F."/>
            <person name="Magnuson J."/>
            <person name="Mondo S."/>
            <person name="Nolan M."/>
            <person name="Ohm R."/>
            <person name="Pangilinan J."/>
            <person name="Park H.-J."/>
            <person name="Ramirez L."/>
            <person name="Alfaro M."/>
            <person name="Sun H."/>
            <person name="Tritt A."/>
            <person name="Yoshinaga Y."/>
            <person name="Zwiers L.-H."/>
            <person name="Turgeon B."/>
            <person name="Goodwin S."/>
            <person name="Spatafora J."/>
            <person name="Crous P."/>
            <person name="Grigoriev I."/>
        </authorList>
    </citation>
    <scope>NUCLEOTIDE SEQUENCE</scope>
    <source>
        <strain evidence="1">ATCC 36951</strain>
    </source>
</reference>
<evidence type="ECO:0000313" key="2">
    <source>
        <dbReference type="Proteomes" id="UP000799537"/>
    </source>
</evidence>
<organism evidence="1 2">
    <name type="scientific">Zasmidium cellare ATCC 36951</name>
    <dbReference type="NCBI Taxonomy" id="1080233"/>
    <lineage>
        <taxon>Eukaryota</taxon>
        <taxon>Fungi</taxon>
        <taxon>Dikarya</taxon>
        <taxon>Ascomycota</taxon>
        <taxon>Pezizomycotina</taxon>
        <taxon>Dothideomycetes</taxon>
        <taxon>Dothideomycetidae</taxon>
        <taxon>Mycosphaerellales</taxon>
        <taxon>Mycosphaerellaceae</taxon>
        <taxon>Zasmidium</taxon>
    </lineage>
</organism>
<dbReference type="EMBL" id="ML993605">
    <property type="protein sequence ID" value="KAF2164190.1"/>
    <property type="molecule type" value="Genomic_DNA"/>
</dbReference>
<dbReference type="Proteomes" id="UP000799537">
    <property type="component" value="Unassembled WGS sequence"/>
</dbReference>